<dbReference type="Pfam" id="PF14322">
    <property type="entry name" value="SusD-like_3"/>
    <property type="match status" value="1"/>
</dbReference>
<evidence type="ECO:0000256" key="1">
    <source>
        <dbReference type="ARBA" id="ARBA00004442"/>
    </source>
</evidence>
<dbReference type="EMBL" id="SODV01000002">
    <property type="protein sequence ID" value="TDW96324.1"/>
    <property type="molecule type" value="Genomic_DNA"/>
</dbReference>
<proteinExistence type="inferred from homology"/>
<dbReference type="AlphaFoldDB" id="A0A4R8DGF1"/>
<dbReference type="GO" id="GO:0009279">
    <property type="term" value="C:cell outer membrane"/>
    <property type="evidence" value="ECO:0007669"/>
    <property type="project" value="UniProtKB-SubCell"/>
</dbReference>
<accession>A0A4R8DGF1</accession>
<dbReference type="InterPro" id="IPR012944">
    <property type="entry name" value="SusD_RagB_dom"/>
</dbReference>
<evidence type="ECO:0000256" key="2">
    <source>
        <dbReference type="ARBA" id="ARBA00006275"/>
    </source>
</evidence>
<evidence type="ECO:0000256" key="4">
    <source>
        <dbReference type="ARBA" id="ARBA00023136"/>
    </source>
</evidence>
<evidence type="ECO:0000313" key="9">
    <source>
        <dbReference type="Proteomes" id="UP000294498"/>
    </source>
</evidence>
<keyword evidence="9" id="KW-1185">Reference proteome</keyword>
<evidence type="ECO:0000259" key="6">
    <source>
        <dbReference type="Pfam" id="PF07980"/>
    </source>
</evidence>
<dbReference type="InterPro" id="IPR033985">
    <property type="entry name" value="SusD-like_N"/>
</dbReference>
<comment type="subcellular location">
    <subcellularLocation>
        <location evidence="1">Cell outer membrane</location>
    </subcellularLocation>
</comment>
<dbReference type="SUPFAM" id="SSF48452">
    <property type="entry name" value="TPR-like"/>
    <property type="match status" value="1"/>
</dbReference>
<gene>
    <name evidence="8" type="ORF">EDB95_4150</name>
</gene>
<keyword evidence="3" id="KW-0732">Signal</keyword>
<evidence type="ECO:0000256" key="3">
    <source>
        <dbReference type="ARBA" id="ARBA00022729"/>
    </source>
</evidence>
<comment type="caution">
    <text evidence="8">The sequence shown here is derived from an EMBL/GenBank/DDBJ whole genome shotgun (WGS) entry which is preliminary data.</text>
</comment>
<sequence>MRNYCLFLGLCVWGLSACQKNYESVPLGQQATINDVFNTQDSSGQQAILYLSNCYLVTLPNGHNRVGGDYLDAASDDAVSSSLTVSDVQMIATGAYTAASPNADDEWSRNYNAIRDCNVFINNIYRVPLILLLPDGRKAIGALRSEARFLRAWLYYQLIERYGGVPLVGDTVFSITDNVQLPRNSFADCVNYIVSECDNIKDSLRTPQELDANNYGRITSGMAMALKAQVLLTAASPLFNGGNIDGADPLTGYPSYDATRWQTAAQAAQDVMNLGFYSLVPSFENVFTTQAYPIGTNTETIFWVQIGPTTAVETTNSPVGYGSAGGGGETSPSQGLVDAYPMNNGLAITDPASGYNPLDPYSNRDPRLNATIFYNGHLWLNRNVETFDGGLDKPGGTSAETKTGYYMRKFMGPFETVNSSPAEYSNTIHDFIYCRYAEILLDFAEATNEYSGPSAAVYNVLTSLRQRAGIAPGTNNLYGLTAGMDQDSMRAAIHNERRIEMAFEEHHFWDIRRWKTAAQAYNAAPLQGMDIQQTASGLVYNRINVLTTAFKDPQMYFYPIPYGEVVKNPQMKQNPNW</sequence>
<dbReference type="Proteomes" id="UP000294498">
    <property type="component" value="Unassembled WGS sequence"/>
</dbReference>
<dbReference type="OrthoDB" id="5694214at2"/>
<dbReference type="PROSITE" id="PS51257">
    <property type="entry name" value="PROKAR_LIPOPROTEIN"/>
    <property type="match status" value="1"/>
</dbReference>
<keyword evidence="4" id="KW-0472">Membrane</keyword>
<evidence type="ECO:0000259" key="7">
    <source>
        <dbReference type="Pfam" id="PF14322"/>
    </source>
</evidence>
<organism evidence="8 9">
    <name type="scientific">Dinghuibacter silviterrae</name>
    <dbReference type="NCBI Taxonomy" id="1539049"/>
    <lineage>
        <taxon>Bacteria</taxon>
        <taxon>Pseudomonadati</taxon>
        <taxon>Bacteroidota</taxon>
        <taxon>Chitinophagia</taxon>
        <taxon>Chitinophagales</taxon>
        <taxon>Chitinophagaceae</taxon>
        <taxon>Dinghuibacter</taxon>
    </lineage>
</organism>
<feature type="domain" description="RagB/SusD" evidence="6">
    <location>
        <begin position="295"/>
        <end position="577"/>
    </location>
</feature>
<dbReference type="Gene3D" id="1.25.40.390">
    <property type="match status" value="1"/>
</dbReference>
<dbReference type="RefSeq" id="WP_133996554.1">
    <property type="nucleotide sequence ID" value="NZ_SODV01000002.1"/>
</dbReference>
<evidence type="ECO:0000256" key="5">
    <source>
        <dbReference type="ARBA" id="ARBA00023237"/>
    </source>
</evidence>
<reference evidence="8 9" key="1">
    <citation type="submission" date="2019-03" db="EMBL/GenBank/DDBJ databases">
        <title>Genomic Encyclopedia of Type Strains, Phase IV (KMG-IV): sequencing the most valuable type-strain genomes for metagenomic binning, comparative biology and taxonomic classification.</title>
        <authorList>
            <person name="Goeker M."/>
        </authorList>
    </citation>
    <scope>NUCLEOTIDE SEQUENCE [LARGE SCALE GENOMIC DNA]</scope>
    <source>
        <strain evidence="8 9">DSM 100059</strain>
    </source>
</reference>
<name>A0A4R8DGF1_9BACT</name>
<evidence type="ECO:0000313" key="8">
    <source>
        <dbReference type="EMBL" id="TDW96324.1"/>
    </source>
</evidence>
<protein>
    <submittedName>
        <fullName evidence="8">Putative outer membrane starch-binding protein</fullName>
    </submittedName>
</protein>
<dbReference type="Pfam" id="PF07980">
    <property type="entry name" value="SusD_RagB"/>
    <property type="match status" value="1"/>
</dbReference>
<keyword evidence="5" id="KW-0998">Cell outer membrane</keyword>
<feature type="domain" description="SusD-like N-terminal" evidence="7">
    <location>
        <begin position="72"/>
        <end position="230"/>
    </location>
</feature>
<dbReference type="InterPro" id="IPR011990">
    <property type="entry name" value="TPR-like_helical_dom_sf"/>
</dbReference>
<comment type="similarity">
    <text evidence="2">Belongs to the SusD family.</text>
</comment>